<keyword evidence="1" id="KW-1133">Transmembrane helix</keyword>
<feature type="transmembrane region" description="Helical" evidence="1">
    <location>
        <begin position="70"/>
        <end position="89"/>
    </location>
</feature>
<organism evidence="2 3">
    <name type="scientific">Vibrio gazogenes</name>
    <dbReference type="NCBI Taxonomy" id="687"/>
    <lineage>
        <taxon>Bacteria</taxon>
        <taxon>Pseudomonadati</taxon>
        <taxon>Pseudomonadota</taxon>
        <taxon>Gammaproteobacteria</taxon>
        <taxon>Vibrionales</taxon>
        <taxon>Vibrionaceae</taxon>
        <taxon>Vibrio</taxon>
    </lineage>
</organism>
<sequence length="124" mass="14183">MGLLMANNKLAGFMFVFTVLSIALATAFDYIGTTIEQVIQFITQLMTFFVIIALFGVWKKIDLFSHKSMKIIAILYPVIIIIRTIYPVIEYTEQTIPRVYIFAQSIEIILSLVIAGIFLREIKK</sequence>
<name>A0A1Z2SGT9_VIBGA</name>
<protein>
    <submittedName>
        <fullName evidence="2">Uncharacterized protein</fullName>
    </submittedName>
</protein>
<gene>
    <name evidence="2" type="ORF">BSQ33_12330</name>
</gene>
<dbReference type="KEGG" id="vga:BSQ33_12330"/>
<feature type="transmembrane region" description="Helical" evidence="1">
    <location>
        <begin position="101"/>
        <end position="119"/>
    </location>
</feature>
<dbReference type="Proteomes" id="UP000196708">
    <property type="component" value="Chromosome 1"/>
</dbReference>
<keyword evidence="1" id="KW-0812">Transmembrane</keyword>
<dbReference type="EMBL" id="CP018835">
    <property type="protein sequence ID" value="ASA56401.1"/>
    <property type="molecule type" value="Genomic_DNA"/>
</dbReference>
<evidence type="ECO:0000256" key="1">
    <source>
        <dbReference type="SAM" id="Phobius"/>
    </source>
</evidence>
<feature type="transmembrane region" description="Helical" evidence="1">
    <location>
        <begin position="37"/>
        <end position="58"/>
    </location>
</feature>
<keyword evidence="1" id="KW-0472">Membrane</keyword>
<evidence type="ECO:0000313" key="3">
    <source>
        <dbReference type="Proteomes" id="UP000196708"/>
    </source>
</evidence>
<proteinExistence type="predicted"/>
<evidence type="ECO:0000313" key="2">
    <source>
        <dbReference type="EMBL" id="ASA56401.1"/>
    </source>
</evidence>
<reference evidence="2 3" key="1">
    <citation type="submission" date="2016-12" db="EMBL/GenBank/DDBJ databases">
        <authorList>
            <person name="Song W.-J."/>
            <person name="Kurnit D.M."/>
        </authorList>
    </citation>
    <scope>NUCLEOTIDE SEQUENCE [LARGE SCALE GENOMIC DNA]</scope>
    <source>
        <strain evidence="2 3">ATCC 43942</strain>
    </source>
</reference>
<dbReference type="AlphaFoldDB" id="A0A1Z2SGT9"/>
<accession>A0A1Z2SGT9</accession>